<evidence type="ECO:0000256" key="3">
    <source>
        <dbReference type="ARBA" id="ARBA00022801"/>
    </source>
</evidence>
<dbReference type="OrthoDB" id="462884at2"/>
<protein>
    <recommendedName>
        <fullName evidence="7">FG-GAP repeat protein</fullName>
    </recommendedName>
</protein>
<keyword evidence="6" id="KW-1185">Reference proteome</keyword>
<keyword evidence="1" id="KW-0732">Signal</keyword>
<dbReference type="PANTHER" id="PTHR23221:SF7">
    <property type="entry name" value="PHOSPHATIDYLINOSITOL-GLYCAN-SPECIFIC PHOSPHOLIPASE D"/>
    <property type="match status" value="1"/>
</dbReference>
<dbReference type="InterPro" id="IPR028994">
    <property type="entry name" value="Integrin_alpha_N"/>
</dbReference>
<evidence type="ECO:0000256" key="4">
    <source>
        <dbReference type="ARBA" id="ARBA00023180"/>
    </source>
</evidence>
<evidence type="ECO:0000313" key="5">
    <source>
        <dbReference type="EMBL" id="VEP16752.1"/>
    </source>
</evidence>
<gene>
    <name evidence="5" type="ORF">H1P_490034</name>
</gene>
<dbReference type="PROSITE" id="PS51470">
    <property type="entry name" value="FG_GAP"/>
    <property type="match status" value="5"/>
</dbReference>
<keyword evidence="4" id="KW-0325">Glycoprotein</keyword>
<reference evidence="5 6" key="1">
    <citation type="submission" date="2019-01" db="EMBL/GenBank/DDBJ databases">
        <authorList>
            <person name="Brito A."/>
        </authorList>
    </citation>
    <scope>NUCLEOTIDE SEQUENCE [LARGE SCALE GENOMIC DNA]</scope>
    <source>
        <strain evidence="5">1</strain>
    </source>
</reference>
<dbReference type="Gene3D" id="2.130.10.130">
    <property type="entry name" value="Integrin alpha, N-terminal"/>
    <property type="match status" value="5"/>
</dbReference>
<dbReference type="InterPro" id="IPR013519">
    <property type="entry name" value="Int_alpha_beta-p"/>
</dbReference>
<dbReference type="SUPFAM" id="SSF69318">
    <property type="entry name" value="Integrin alpha N-terminal domain"/>
    <property type="match status" value="2"/>
</dbReference>
<evidence type="ECO:0008006" key="7">
    <source>
        <dbReference type="Google" id="ProtNLM"/>
    </source>
</evidence>
<dbReference type="InterPro" id="IPR013517">
    <property type="entry name" value="FG-GAP"/>
</dbReference>
<sequence>MTNINVSVLNGRNGFLIQGVSPDGRLGDAVSSAGDINGDGLADILVGARDVDITGSNNEGQVSIIFGSNEDFASRVAVSDLDESSGFNINGISDQQRLGDAVSNAGDINGDGTDDLIIGADGTANNRGSSYVVFGNPSIGSGVDLNALDGTNGFIVNGISEGDRLGGAVSDAGDLNGDGIADVVIGANFVDANGIEDAGASYVIFGRDGGGFTENIDLTTLDGTNGLVINGISPDDFSGFSVSSAGDLNGDGVDDLLIGANRADPNAGENAGTTYVVFGQAGGFAAGELDLANLGSNGITIDGVAAGDSSGASISALGDVNGDGRNDIGIGAPVADVGNDNAGQGYVVFGTENGFPETSLSLSSLDGSNGFTVNGVGVDDQLGTSISAAGDMNNDGVDDFVVSAVGTGNNRGTSYVVFGQESGEAFAPTLNLADLNINQGFAIDGITGSQDLTIADRSGESVSNLGDVNGDGLDDLLVGAPQANNFPVGQSDAIRDAGEAYVVFGRIENLGDVDNDGAYTNADAYGISRAAAGLITEFQAYEGIDPLLVADVNSDGVISALDSAIVYSAANDGTSNFILPDING</sequence>
<dbReference type="Proteomes" id="UP000320055">
    <property type="component" value="Unassembled WGS sequence"/>
</dbReference>
<evidence type="ECO:0000313" key="6">
    <source>
        <dbReference type="Proteomes" id="UP000320055"/>
    </source>
</evidence>
<dbReference type="SMART" id="SM00191">
    <property type="entry name" value="Int_alpha"/>
    <property type="match status" value="7"/>
</dbReference>
<dbReference type="GO" id="GO:0008305">
    <property type="term" value="C:integrin complex"/>
    <property type="evidence" value="ECO:0007669"/>
    <property type="project" value="InterPro"/>
</dbReference>
<organism evidence="5 6">
    <name type="scientific">Hyella patelloides LEGE 07179</name>
    <dbReference type="NCBI Taxonomy" id="945734"/>
    <lineage>
        <taxon>Bacteria</taxon>
        <taxon>Bacillati</taxon>
        <taxon>Cyanobacteriota</taxon>
        <taxon>Cyanophyceae</taxon>
        <taxon>Pleurocapsales</taxon>
        <taxon>Hyellaceae</taxon>
        <taxon>Hyella</taxon>
    </lineage>
</organism>
<dbReference type="GO" id="GO:0016787">
    <property type="term" value="F:hydrolase activity"/>
    <property type="evidence" value="ECO:0007669"/>
    <property type="project" value="UniProtKB-KW"/>
</dbReference>
<dbReference type="AlphaFoldDB" id="A0A563VZ65"/>
<evidence type="ECO:0000256" key="2">
    <source>
        <dbReference type="ARBA" id="ARBA00022737"/>
    </source>
</evidence>
<proteinExistence type="predicted"/>
<dbReference type="PANTHER" id="PTHR23221">
    <property type="entry name" value="GLYCOSYLPHOSPHATIDYLINOSITOL PHOSPHOLIPASE D"/>
    <property type="match status" value="1"/>
</dbReference>
<evidence type="ECO:0000256" key="1">
    <source>
        <dbReference type="ARBA" id="ARBA00022729"/>
    </source>
</evidence>
<name>A0A563VZ65_9CYAN</name>
<accession>A0A563VZ65</accession>
<keyword evidence="2" id="KW-0677">Repeat</keyword>
<dbReference type="Pfam" id="PF01839">
    <property type="entry name" value="FG-GAP"/>
    <property type="match status" value="6"/>
</dbReference>
<dbReference type="GO" id="GO:0007155">
    <property type="term" value="P:cell adhesion"/>
    <property type="evidence" value="ECO:0007669"/>
    <property type="project" value="InterPro"/>
</dbReference>
<dbReference type="InterPro" id="IPR000413">
    <property type="entry name" value="Integrin_alpha"/>
</dbReference>
<dbReference type="PRINTS" id="PR01185">
    <property type="entry name" value="INTEGRINA"/>
</dbReference>
<dbReference type="RefSeq" id="WP_144866514.1">
    <property type="nucleotide sequence ID" value="NZ_LR213809.1"/>
</dbReference>
<keyword evidence="3" id="KW-0378">Hydrolase</keyword>
<dbReference type="EMBL" id="CAACVJ010000434">
    <property type="protein sequence ID" value="VEP16752.1"/>
    <property type="molecule type" value="Genomic_DNA"/>
</dbReference>